<dbReference type="SUPFAM" id="SSF110849">
    <property type="entry name" value="ParB/Sulfiredoxin"/>
    <property type="match status" value="1"/>
</dbReference>
<dbReference type="GO" id="GO:0008168">
    <property type="term" value="F:methyltransferase activity"/>
    <property type="evidence" value="ECO:0007669"/>
    <property type="project" value="UniProtKB-KW"/>
</dbReference>
<dbReference type="STRING" id="1229276.DI53_1667"/>
<dbReference type="AlphaFoldDB" id="A0A0B8T4G5"/>
<dbReference type="PATRIC" id="fig|1229276.3.peg.1719"/>
<protein>
    <submittedName>
        <fullName evidence="1">DNA methylase</fullName>
    </submittedName>
</protein>
<dbReference type="OrthoDB" id="1007248at2"/>
<accession>A0A0B8T4G5</accession>
<keyword evidence="2" id="KW-1185">Reference proteome</keyword>
<gene>
    <name evidence="1" type="ORF">DI53_1667</name>
</gene>
<dbReference type="eggNOG" id="COG1475">
    <property type="taxonomic scope" value="Bacteria"/>
</dbReference>
<evidence type="ECO:0000313" key="2">
    <source>
        <dbReference type="Proteomes" id="UP000031802"/>
    </source>
</evidence>
<comment type="caution">
    <text evidence="1">The sequence shown here is derived from an EMBL/GenBank/DDBJ whole genome shotgun (WGS) entry which is preliminary data.</text>
</comment>
<name>A0A0B8T4G5_9SPHI</name>
<proteinExistence type="predicted"/>
<reference evidence="1 2" key="2">
    <citation type="journal article" date="2015" name="PLoS ONE">
        <title>Whole-Genome Optical Mapping and Finished Genome Sequence of Sphingobacterium deserti sp. nov., a New Species Isolated from the Western Desert of China.</title>
        <authorList>
            <person name="Teng C."/>
            <person name="Zhou Z."/>
            <person name="Molnar I."/>
            <person name="Li X."/>
            <person name="Tang R."/>
            <person name="Chen M."/>
            <person name="Wang L."/>
            <person name="Su S."/>
            <person name="Zhang W."/>
            <person name="Lin M."/>
        </authorList>
    </citation>
    <scope>NUCLEOTIDE SEQUENCE [LARGE SCALE GENOMIC DNA]</scope>
    <source>
        <strain evidence="2">ACCC05744</strain>
    </source>
</reference>
<sequence length="224" mass="25272">MSTNKHKSSESITLKRSQIALADYNPRKLSAEARKKLKANIKRVGIMGGIVWNESSGNLVSGHQRVSILDEINHYPKTDYDITVEKVTLNDKEEKEQNIFLNSKSVQGEFDADLMAEIIGDIDPILAGLDDIDLTMLQLESPSVDFTDIMEKASKLTPPASKEEIKAKKEKYSNEVDDRWEGEPILLLSFDSFQNKAEFMEAMGKDLYEKIVKGEEVAERLFNA</sequence>
<keyword evidence="1" id="KW-0808">Transferase</keyword>
<reference evidence="2" key="1">
    <citation type="submission" date="2014-04" db="EMBL/GenBank/DDBJ databases">
        <title>Whole-Genome optical mapping and complete genome sequence of Sphingobacterium deserti sp. nov., a new spaces isolated from desert in the west of China.</title>
        <authorList>
            <person name="Teng C."/>
            <person name="Zhou Z."/>
            <person name="Li X."/>
            <person name="Chen M."/>
            <person name="Lin M."/>
            <person name="Wang L."/>
            <person name="Su S."/>
            <person name="Zhang C."/>
            <person name="Zhang W."/>
        </authorList>
    </citation>
    <scope>NUCLEOTIDE SEQUENCE [LARGE SCALE GENOMIC DNA]</scope>
    <source>
        <strain evidence="2">ACCC05744</strain>
    </source>
</reference>
<dbReference type="RefSeq" id="WP_037497518.1">
    <property type="nucleotide sequence ID" value="NZ_JJMU01000024.1"/>
</dbReference>
<dbReference type="InterPro" id="IPR036086">
    <property type="entry name" value="ParB/Sulfiredoxin_sf"/>
</dbReference>
<organism evidence="1 2">
    <name type="scientific">Sphingobacterium deserti</name>
    <dbReference type="NCBI Taxonomy" id="1229276"/>
    <lineage>
        <taxon>Bacteria</taxon>
        <taxon>Pseudomonadati</taxon>
        <taxon>Bacteroidota</taxon>
        <taxon>Sphingobacteriia</taxon>
        <taxon>Sphingobacteriales</taxon>
        <taxon>Sphingobacteriaceae</taxon>
        <taxon>Sphingobacterium</taxon>
    </lineage>
</organism>
<keyword evidence="1" id="KW-0489">Methyltransferase</keyword>
<evidence type="ECO:0000313" key="1">
    <source>
        <dbReference type="EMBL" id="KGE14638.1"/>
    </source>
</evidence>
<dbReference type="Proteomes" id="UP000031802">
    <property type="component" value="Unassembled WGS sequence"/>
</dbReference>
<dbReference type="EMBL" id="JJMU01000024">
    <property type="protein sequence ID" value="KGE14638.1"/>
    <property type="molecule type" value="Genomic_DNA"/>
</dbReference>
<dbReference type="GO" id="GO:0032259">
    <property type="term" value="P:methylation"/>
    <property type="evidence" value="ECO:0007669"/>
    <property type="project" value="UniProtKB-KW"/>
</dbReference>